<proteinExistence type="inferred from homology"/>
<keyword evidence="5" id="KW-0653">Protein transport</keyword>
<dbReference type="PANTHER" id="PTHR21311">
    <property type="entry name" value="CONSERVED OLIGOMERIC GOLGI COMPLEX COMPONENT 8"/>
    <property type="match status" value="1"/>
</dbReference>
<dbReference type="GO" id="GO:0015031">
    <property type="term" value="P:protein transport"/>
    <property type="evidence" value="ECO:0007669"/>
    <property type="project" value="UniProtKB-KW"/>
</dbReference>
<comment type="subcellular location">
    <subcellularLocation>
        <location evidence="1">Golgi apparatus membrane</location>
        <topology evidence="1">Peripheral membrane protein</topology>
    </subcellularLocation>
</comment>
<organism evidence="9 10">
    <name type="scientific">Platanthera zijinensis</name>
    <dbReference type="NCBI Taxonomy" id="2320716"/>
    <lineage>
        <taxon>Eukaryota</taxon>
        <taxon>Viridiplantae</taxon>
        <taxon>Streptophyta</taxon>
        <taxon>Embryophyta</taxon>
        <taxon>Tracheophyta</taxon>
        <taxon>Spermatophyta</taxon>
        <taxon>Magnoliopsida</taxon>
        <taxon>Liliopsida</taxon>
        <taxon>Asparagales</taxon>
        <taxon>Orchidaceae</taxon>
        <taxon>Orchidoideae</taxon>
        <taxon>Orchideae</taxon>
        <taxon>Orchidinae</taxon>
        <taxon>Platanthera</taxon>
    </lineage>
</organism>
<name>A0AAP0G6Y7_9ASPA</name>
<evidence type="ECO:0000256" key="6">
    <source>
        <dbReference type="ARBA" id="ARBA00023034"/>
    </source>
</evidence>
<dbReference type="GO" id="GO:0017119">
    <property type="term" value="C:Golgi transport complex"/>
    <property type="evidence" value="ECO:0007669"/>
    <property type="project" value="InterPro"/>
</dbReference>
<protein>
    <recommendedName>
        <fullName evidence="3">Conserved oligomeric Golgi complex subunit 8</fullName>
    </recommendedName>
    <alternativeName>
        <fullName evidence="8">Component of oligomeric Golgi complex 8</fullName>
    </alternativeName>
</protein>
<comment type="caution">
    <text evidence="9">The sequence shown here is derived from an EMBL/GenBank/DDBJ whole genome shotgun (WGS) entry which is preliminary data.</text>
</comment>
<keyword evidence="6" id="KW-0333">Golgi apparatus</keyword>
<dbReference type="GO" id="GO:0000139">
    <property type="term" value="C:Golgi membrane"/>
    <property type="evidence" value="ECO:0007669"/>
    <property type="project" value="UniProtKB-SubCell"/>
</dbReference>
<gene>
    <name evidence="9" type="ORF">KSP39_PZI010681</name>
</gene>
<keyword evidence="7" id="KW-0472">Membrane</keyword>
<keyword evidence="4" id="KW-0813">Transport</keyword>
<evidence type="ECO:0000313" key="9">
    <source>
        <dbReference type="EMBL" id="KAK8941278.1"/>
    </source>
</evidence>
<evidence type="ECO:0000256" key="1">
    <source>
        <dbReference type="ARBA" id="ARBA00004395"/>
    </source>
</evidence>
<evidence type="ECO:0000256" key="2">
    <source>
        <dbReference type="ARBA" id="ARBA00006419"/>
    </source>
</evidence>
<dbReference type="GO" id="GO:0006891">
    <property type="term" value="P:intra-Golgi vesicle-mediated transport"/>
    <property type="evidence" value="ECO:0007669"/>
    <property type="project" value="TreeGrafter"/>
</dbReference>
<accession>A0AAP0G6Y7</accession>
<dbReference type="EMBL" id="JBBWWQ010000008">
    <property type="protein sequence ID" value="KAK8941278.1"/>
    <property type="molecule type" value="Genomic_DNA"/>
</dbReference>
<dbReference type="AlphaFoldDB" id="A0AAP0G6Y7"/>
<dbReference type="InterPro" id="IPR007255">
    <property type="entry name" value="COG8"/>
</dbReference>
<evidence type="ECO:0000256" key="7">
    <source>
        <dbReference type="ARBA" id="ARBA00023136"/>
    </source>
</evidence>
<keyword evidence="10" id="KW-1185">Reference proteome</keyword>
<dbReference type="PANTHER" id="PTHR21311:SF0">
    <property type="entry name" value="CONSERVED OLIGOMERIC GOLGI COMPLEX SUBUNIT 8"/>
    <property type="match status" value="1"/>
</dbReference>
<evidence type="ECO:0000256" key="3">
    <source>
        <dbReference type="ARBA" id="ARBA00020983"/>
    </source>
</evidence>
<dbReference type="Proteomes" id="UP001418222">
    <property type="component" value="Unassembled WGS sequence"/>
</dbReference>
<evidence type="ECO:0000313" key="10">
    <source>
        <dbReference type="Proteomes" id="UP001418222"/>
    </source>
</evidence>
<evidence type="ECO:0000256" key="4">
    <source>
        <dbReference type="ARBA" id="ARBA00022448"/>
    </source>
</evidence>
<comment type="similarity">
    <text evidence="2">Belongs to the COG8 family.</text>
</comment>
<sequence>MEHPPIAVFVNGISASMNDLRLYAPVSLKHILAYELVNGMQAVSNSLLQYSVVRVLRGSKSPLFL</sequence>
<evidence type="ECO:0000256" key="5">
    <source>
        <dbReference type="ARBA" id="ARBA00022927"/>
    </source>
</evidence>
<reference evidence="9 10" key="1">
    <citation type="journal article" date="2022" name="Nat. Plants">
        <title>Genomes of leafy and leafless Platanthera orchids illuminate the evolution of mycoheterotrophy.</title>
        <authorList>
            <person name="Li M.H."/>
            <person name="Liu K.W."/>
            <person name="Li Z."/>
            <person name="Lu H.C."/>
            <person name="Ye Q.L."/>
            <person name="Zhang D."/>
            <person name="Wang J.Y."/>
            <person name="Li Y.F."/>
            <person name="Zhong Z.M."/>
            <person name="Liu X."/>
            <person name="Yu X."/>
            <person name="Liu D.K."/>
            <person name="Tu X.D."/>
            <person name="Liu B."/>
            <person name="Hao Y."/>
            <person name="Liao X.Y."/>
            <person name="Jiang Y.T."/>
            <person name="Sun W.H."/>
            <person name="Chen J."/>
            <person name="Chen Y.Q."/>
            <person name="Ai Y."/>
            <person name="Zhai J.W."/>
            <person name="Wu S.S."/>
            <person name="Zhou Z."/>
            <person name="Hsiao Y.Y."/>
            <person name="Wu W.L."/>
            <person name="Chen Y.Y."/>
            <person name="Lin Y.F."/>
            <person name="Hsu J.L."/>
            <person name="Li C.Y."/>
            <person name="Wang Z.W."/>
            <person name="Zhao X."/>
            <person name="Zhong W.Y."/>
            <person name="Ma X.K."/>
            <person name="Ma L."/>
            <person name="Huang J."/>
            <person name="Chen G.Z."/>
            <person name="Huang M.Z."/>
            <person name="Huang L."/>
            <person name="Peng D.H."/>
            <person name="Luo Y.B."/>
            <person name="Zou S.Q."/>
            <person name="Chen S.P."/>
            <person name="Lan S."/>
            <person name="Tsai W.C."/>
            <person name="Van de Peer Y."/>
            <person name="Liu Z.J."/>
        </authorList>
    </citation>
    <scope>NUCLEOTIDE SEQUENCE [LARGE SCALE GENOMIC DNA]</scope>
    <source>
        <strain evidence="9">Lor287</strain>
    </source>
</reference>
<evidence type="ECO:0000256" key="8">
    <source>
        <dbReference type="ARBA" id="ARBA00031347"/>
    </source>
</evidence>